<dbReference type="InterPro" id="IPR036396">
    <property type="entry name" value="Cyt_P450_sf"/>
</dbReference>
<dbReference type="GO" id="GO:0004497">
    <property type="term" value="F:monooxygenase activity"/>
    <property type="evidence" value="ECO:0007669"/>
    <property type="project" value="UniProtKB-KW"/>
</dbReference>
<dbReference type="Gene3D" id="1.10.630.10">
    <property type="entry name" value="Cytochrome P450"/>
    <property type="match status" value="1"/>
</dbReference>
<feature type="region of interest" description="Disordered" evidence="6">
    <location>
        <begin position="149"/>
        <end position="168"/>
    </location>
</feature>
<dbReference type="InterPro" id="IPR050196">
    <property type="entry name" value="Cytochrome_P450_Monoox"/>
</dbReference>
<proteinExistence type="inferred from homology"/>
<dbReference type="GO" id="GO:0020037">
    <property type="term" value="F:heme binding"/>
    <property type="evidence" value="ECO:0007669"/>
    <property type="project" value="InterPro"/>
</dbReference>
<dbReference type="GO" id="GO:0005506">
    <property type="term" value="F:iron ion binding"/>
    <property type="evidence" value="ECO:0007669"/>
    <property type="project" value="InterPro"/>
</dbReference>
<dbReference type="RefSeq" id="XP_013894200.1">
    <property type="nucleotide sequence ID" value="XM_014038746.1"/>
</dbReference>
<dbReference type="PANTHER" id="PTHR24291">
    <property type="entry name" value="CYTOCHROME P450 FAMILY 4"/>
    <property type="match status" value="1"/>
</dbReference>
<dbReference type="PRINTS" id="PR00465">
    <property type="entry name" value="EP450IV"/>
</dbReference>
<protein>
    <submittedName>
        <fullName evidence="7">Uncharacterized protein</fullName>
    </submittedName>
</protein>
<dbReference type="KEGG" id="mng:MNEG_12781"/>
<evidence type="ECO:0000256" key="1">
    <source>
        <dbReference type="ARBA" id="ARBA00010617"/>
    </source>
</evidence>
<keyword evidence="8" id="KW-1185">Reference proteome</keyword>
<reference evidence="7 8" key="1">
    <citation type="journal article" date="2013" name="BMC Genomics">
        <title>Reconstruction of the lipid metabolism for the microalga Monoraphidium neglectum from its genome sequence reveals characteristics suitable for biofuel production.</title>
        <authorList>
            <person name="Bogen C."/>
            <person name="Al-Dilaimi A."/>
            <person name="Albersmeier A."/>
            <person name="Wichmann J."/>
            <person name="Grundmann M."/>
            <person name="Rupp O."/>
            <person name="Lauersen K.J."/>
            <person name="Blifernez-Klassen O."/>
            <person name="Kalinowski J."/>
            <person name="Goesmann A."/>
            <person name="Mussgnug J.H."/>
            <person name="Kruse O."/>
        </authorList>
    </citation>
    <scope>NUCLEOTIDE SEQUENCE [LARGE SCALE GENOMIC DNA]</scope>
    <source>
        <strain evidence="7 8">SAG 48.87</strain>
    </source>
</reference>
<dbReference type="PANTHER" id="PTHR24291:SF183">
    <property type="entry name" value="CYTOCHROME P450 97B3, CHLOROPLASTIC"/>
    <property type="match status" value="1"/>
</dbReference>
<comment type="cofactor">
    <cofactor evidence="4">
        <name>heme</name>
        <dbReference type="ChEBI" id="CHEBI:30413"/>
    </cofactor>
</comment>
<evidence type="ECO:0000256" key="4">
    <source>
        <dbReference type="PIRSR" id="PIRSR602403-1"/>
    </source>
</evidence>
<comment type="similarity">
    <text evidence="1 5">Belongs to the cytochrome P450 family.</text>
</comment>
<dbReference type="InterPro" id="IPR017972">
    <property type="entry name" value="Cyt_P450_CS"/>
</dbReference>
<dbReference type="SUPFAM" id="SSF48264">
    <property type="entry name" value="Cytochrome P450"/>
    <property type="match status" value="1"/>
</dbReference>
<keyword evidence="5" id="KW-0560">Oxidoreductase</keyword>
<dbReference type="GO" id="GO:0016705">
    <property type="term" value="F:oxidoreductase activity, acting on paired donors, with incorporation or reduction of molecular oxygen"/>
    <property type="evidence" value="ECO:0007669"/>
    <property type="project" value="InterPro"/>
</dbReference>
<dbReference type="InterPro" id="IPR002403">
    <property type="entry name" value="Cyt_P450_E_grp-IV"/>
</dbReference>
<sequence>MPAYERGARPPTPAPGYPIGKGADLFISVWNLHRSPHLWKDPDTFRPERYEEVHTNPQYGGKWAGYQPEAGRGALYPNEVASDFAFIPFGGGARKCIGDQFALFEATVAFAMLLRRYTFRLAATPQEIGMATGATIHTANGMMVSVSRRQAPGSSASAGGQQQQPVAV</sequence>
<dbReference type="InterPro" id="IPR001128">
    <property type="entry name" value="Cyt_P450"/>
</dbReference>
<dbReference type="Pfam" id="PF00067">
    <property type="entry name" value="p450"/>
    <property type="match status" value="1"/>
</dbReference>
<dbReference type="GeneID" id="25730178"/>
<feature type="binding site" description="axial binding residue" evidence="4">
    <location>
        <position position="96"/>
    </location>
    <ligand>
        <name>heme</name>
        <dbReference type="ChEBI" id="CHEBI:30413"/>
    </ligand>
    <ligandPart>
        <name>Fe</name>
        <dbReference type="ChEBI" id="CHEBI:18248"/>
    </ligandPart>
</feature>
<keyword evidence="3 4" id="KW-0408">Iron</keyword>
<gene>
    <name evidence="7" type="ORF">MNEG_12781</name>
</gene>
<keyword evidence="4 5" id="KW-0349">Heme</keyword>
<keyword evidence="5" id="KW-0503">Monooxygenase</keyword>
<dbReference type="EMBL" id="KK103650">
    <property type="protein sequence ID" value="KIY95180.1"/>
    <property type="molecule type" value="Genomic_DNA"/>
</dbReference>
<dbReference type="STRING" id="145388.A0A0D2MJR6"/>
<evidence type="ECO:0000313" key="7">
    <source>
        <dbReference type="EMBL" id="KIY95180.1"/>
    </source>
</evidence>
<dbReference type="Proteomes" id="UP000054498">
    <property type="component" value="Unassembled WGS sequence"/>
</dbReference>
<dbReference type="PROSITE" id="PS00086">
    <property type="entry name" value="CYTOCHROME_P450"/>
    <property type="match status" value="1"/>
</dbReference>
<feature type="compositionally biased region" description="Low complexity" evidence="6">
    <location>
        <begin position="150"/>
        <end position="168"/>
    </location>
</feature>
<dbReference type="AlphaFoldDB" id="A0A0D2MJR6"/>
<evidence type="ECO:0000256" key="2">
    <source>
        <dbReference type="ARBA" id="ARBA00022723"/>
    </source>
</evidence>
<dbReference type="OrthoDB" id="1470350at2759"/>
<organism evidence="7 8">
    <name type="scientific">Monoraphidium neglectum</name>
    <dbReference type="NCBI Taxonomy" id="145388"/>
    <lineage>
        <taxon>Eukaryota</taxon>
        <taxon>Viridiplantae</taxon>
        <taxon>Chlorophyta</taxon>
        <taxon>core chlorophytes</taxon>
        <taxon>Chlorophyceae</taxon>
        <taxon>CS clade</taxon>
        <taxon>Sphaeropleales</taxon>
        <taxon>Selenastraceae</taxon>
        <taxon>Monoraphidium</taxon>
    </lineage>
</organism>
<accession>A0A0D2MJR6</accession>
<evidence type="ECO:0000313" key="8">
    <source>
        <dbReference type="Proteomes" id="UP000054498"/>
    </source>
</evidence>
<evidence type="ECO:0000256" key="3">
    <source>
        <dbReference type="ARBA" id="ARBA00023004"/>
    </source>
</evidence>
<name>A0A0D2MJR6_9CHLO</name>
<keyword evidence="2 4" id="KW-0479">Metal-binding</keyword>
<evidence type="ECO:0000256" key="5">
    <source>
        <dbReference type="RuleBase" id="RU000461"/>
    </source>
</evidence>
<evidence type="ECO:0000256" key="6">
    <source>
        <dbReference type="SAM" id="MobiDB-lite"/>
    </source>
</evidence>